<dbReference type="Pfam" id="PF01326">
    <property type="entry name" value="PPDK_N"/>
    <property type="match status" value="1"/>
</dbReference>
<dbReference type="GO" id="GO:0016301">
    <property type="term" value="F:kinase activity"/>
    <property type="evidence" value="ECO:0007669"/>
    <property type="project" value="InterPro"/>
</dbReference>
<dbReference type="GO" id="GO:0005524">
    <property type="term" value="F:ATP binding"/>
    <property type="evidence" value="ECO:0007669"/>
    <property type="project" value="InterPro"/>
</dbReference>
<dbReference type="STRING" id="1586287.BBK82_30185"/>
<proteinExistence type="predicted"/>
<dbReference type="Gene3D" id="3.30.470.20">
    <property type="entry name" value="ATP-grasp fold, B domain"/>
    <property type="match status" value="1"/>
</dbReference>
<reference evidence="3 4" key="1">
    <citation type="submission" date="2016-07" db="EMBL/GenBank/DDBJ databases">
        <title>Complete genome sequence of the Lentzea guizhouensis DHS C013.</title>
        <authorList>
            <person name="Cao C."/>
        </authorList>
    </citation>
    <scope>NUCLEOTIDE SEQUENCE [LARGE SCALE GENOMIC DNA]</scope>
    <source>
        <strain evidence="3 4">DHS C013</strain>
    </source>
</reference>
<dbReference type="InterPro" id="IPR002192">
    <property type="entry name" value="PPDK_AMP/ATP-bd"/>
</dbReference>
<dbReference type="Pfam" id="PF00391">
    <property type="entry name" value="PEP-utilizers"/>
    <property type="match status" value="1"/>
</dbReference>
<dbReference type="KEGG" id="led:BBK82_30185"/>
<sequence length="780" mass="84914">MVRLGTKADTLDRLRPFLTTARILPLVHFTSREWRDRPDRLLAGLRRHEWAAGPVMVRSSATTEDTGTDSNAGRFRSVPARNQDELAAAVDEVFASYGRVDAQDQVLIQPLLERVRASGVAFSCDPNSGAPYRVVNWSATGRTDAVTGGGSAELHISYGAAWADPAEAPDPQVGAVWELLAELHNLLGEQRRLDIEFAFSDLGELILLQVRPLTVTKVAVAAEEHRATLTATARQITETTRSRSRVLGHRAVYGVMPDWNPAEMIGLRPRPLAVSLYRHLITDQVWAAARARYGYRDLTGTRLMVQFSGLPYVDVAASFTSFVPREVPDELAGRLVGHWLDQLVAKPYLHDKVESHIAVSAGTFRTAQRLEALAGFSAGERDRLAGFLRRFTGQLVRGDLWEQDIARLRLLNEADNGETHAAGCSADDIGCCGPALVARLDVCAAYGSSPFAALARAAFIATDLLDDLVREGVLSPEDRARFIGGLRLVASEMRRDFAVLDRAVFLKRYGQLRPGTYDILSPRYDETPERYFDWSAQNRPAPGDHATRRPFELSGKQRRQVEALLVREGLTFDVARLMDFMTTAIRGREHGKLAFTSVLGDVLTGVRRLGERSGCGVDDMSYLDVTTLATLTGDPAHDLPVLREVAARGRAAHAVSQTVVLPPLVTGPADVRSFALPQIRPNFVTRARATARVALVDVGDTPDGAIVLVASADPGYDWLFTRGIAGLVTAFGGANSHMAIRALELGIPAVIGAGTALFDQWSRANVLELDAASGLVTVIA</sequence>
<evidence type="ECO:0008006" key="5">
    <source>
        <dbReference type="Google" id="ProtNLM"/>
    </source>
</evidence>
<organism evidence="3 4">
    <name type="scientific">Lentzea guizhouensis</name>
    <dbReference type="NCBI Taxonomy" id="1586287"/>
    <lineage>
        <taxon>Bacteria</taxon>
        <taxon>Bacillati</taxon>
        <taxon>Actinomycetota</taxon>
        <taxon>Actinomycetes</taxon>
        <taxon>Pseudonocardiales</taxon>
        <taxon>Pseudonocardiaceae</taxon>
        <taxon>Lentzea</taxon>
    </lineage>
</organism>
<name>A0A1B2HZK4_9PSEU</name>
<dbReference type="SUPFAM" id="SSF52009">
    <property type="entry name" value="Phosphohistidine domain"/>
    <property type="match status" value="1"/>
</dbReference>
<evidence type="ECO:0000313" key="3">
    <source>
        <dbReference type="EMBL" id="ANZ43142.1"/>
    </source>
</evidence>
<dbReference type="Proteomes" id="UP000093053">
    <property type="component" value="Chromosome"/>
</dbReference>
<feature type="domain" description="PEP-utilising enzyme mobile" evidence="1">
    <location>
        <begin position="702"/>
        <end position="774"/>
    </location>
</feature>
<dbReference type="InterPro" id="IPR036637">
    <property type="entry name" value="Phosphohistidine_dom_sf"/>
</dbReference>
<dbReference type="Gene3D" id="3.30.1490.20">
    <property type="entry name" value="ATP-grasp fold, A domain"/>
    <property type="match status" value="1"/>
</dbReference>
<keyword evidence="4" id="KW-1185">Reference proteome</keyword>
<evidence type="ECO:0000259" key="2">
    <source>
        <dbReference type="Pfam" id="PF01326"/>
    </source>
</evidence>
<dbReference type="SUPFAM" id="SSF56059">
    <property type="entry name" value="Glutathione synthetase ATP-binding domain-like"/>
    <property type="match status" value="1"/>
</dbReference>
<dbReference type="AlphaFoldDB" id="A0A1B2HZK4"/>
<protein>
    <recommendedName>
        <fullName evidence="5">Phosphoenolpyruvate synthase</fullName>
    </recommendedName>
</protein>
<gene>
    <name evidence="3" type="ORF">BBK82_30185</name>
</gene>
<dbReference type="NCBIfam" id="NF004508">
    <property type="entry name" value="PRK05849.1"/>
    <property type="match status" value="1"/>
</dbReference>
<dbReference type="InterPro" id="IPR013815">
    <property type="entry name" value="ATP_grasp_subdomain_1"/>
</dbReference>
<dbReference type="InterPro" id="IPR008279">
    <property type="entry name" value="PEP-util_enz_mobile_dom"/>
</dbReference>
<dbReference type="InterPro" id="IPR051549">
    <property type="entry name" value="PEP_Utilizing_Enz"/>
</dbReference>
<accession>A0A1B2HZK4</accession>
<evidence type="ECO:0000313" key="4">
    <source>
        <dbReference type="Proteomes" id="UP000093053"/>
    </source>
</evidence>
<dbReference type="PANTHER" id="PTHR43615:SF1">
    <property type="entry name" value="PPDK_N DOMAIN-CONTAINING PROTEIN"/>
    <property type="match status" value="1"/>
</dbReference>
<dbReference type="PANTHER" id="PTHR43615">
    <property type="entry name" value="PHOSPHOENOLPYRUVATE SYNTHASE-RELATED"/>
    <property type="match status" value="1"/>
</dbReference>
<feature type="domain" description="Pyruvate phosphate dikinase AMP/ATP-binding" evidence="2">
    <location>
        <begin position="52"/>
        <end position="144"/>
    </location>
</feature>
<evidence type="ECO:0000259" key="1">
    <source>
        <dbReference type="Pfam" id="PF00391"/>
    </source>
</evidence>
<dbReference type="EMBL" id="CP016793">
    <property type="protein sequence ID" value="ANZ43142.1"/>
    <property type="molecule type" value="Genomic_DNA"/>
</dbReference>
<dbReference type="Gene3D" id="3.50.30.10">
    <property type="entry name" value="Phosphohistidine domain"/>
    <property type="match status" value="1"/>
</dbReference>